<name>A0A3P2A8Y0_9BACE</name>
<reference evidence="1 2" key="1">
    <citation type="submission" date="2018-11" db="EMBL/GenBank/DDBJ databases">
        <title>Genomes From Bacteria Associated with the Canine Oral Cavity: a Test Case for Automated Genome-Based Taxonomic Assignment.</title>
        <authorList>
            <person name="Coil D.A."/>
            <person name="Jospin G."/>
            <person name="Darling A.E."/>
            <person name="Wallis C."/>
            <person name="Davis I.J."/>
            <person name="Harris S."/>
            <person name="Eisen J.A."/>
            <person name="Holcombe L.J."/>
            <person name="O'Flynn C."/>
        </authorList>
    </citation>
    <scope>NUCLEOTIDE SEQUENCE [LARGE SCALE GENOMIC DNA]</scope>
    <source>
        <strain evidence="1 2">OH1047_COT-310</strain>
    </source>
</reference>
<keyword evidence="2" id="KW-1185">Reference proteome</keyword>
<dbReference type="EMBL" id="RQYF01000018">
    <property type="protein sequence ID" value="RRD91952.1"/>
    <property type="molecule type" value="Genomic_DNA"/>
</dbReference>
<sequence>MESNIEEKDVLCVTTDERKINYKWEKDSTVIVQDPQLGVVSLTDIKEYEKKGIRFISQSRSISPGTILIRNPYDPKSYIDINMSEETLLKEKLNRIGQIIKCLGATKFHSKISISKCEERSLELNGQIKFQLVKMETSYQKKEESRYTGSYCRWEIFSGGYREEDYEEAKRIVQENKLDADFKYLINQRNPSSTNKITEQCIHINISNEFNSLIDCAFKLDVLHGIFQLSGNVRKTIKIKKDLLLKTEIKFQ</sequence>
<gene>
    <name evidence="1" type="ORF">EII33_05935</name>
</gene>
<comment type="caution">
    <text evidence="1">The sequence shown here is derived from an EMBL/GenBank/DDBJ whole genome shotgun (WGS) entry which is preliminary data.</text>
</comment>
<protein>
    <submittedName>
        <fullName evidence="1">Uncharacterized protein</fullName>
    </submittedName>
</protein>
<accession>A0A3P2A8Y0</accession>
<dbReference type="RefSeq" id="WP_125238920.1">
    <property type="nucleotide sequence ID" value="NZ_RQYF01000018.1"/>
</dbReference>
<dbReference type="AlphaFoldDB" id="A0A3P2A8Y0"/>
<evidence type="ECO:0000313" key="2">
    <source>
        <dbReference type="Proteomes" id="UP000279562"/>
    </source>
</evidence>
<organism evidence="1 2">
    <name type="scientific">Prevotella heparinolytica</name>
    <dbReference type="NCBI Taxonomy" id="28113"/>
    <lineage>
        <taxon>Bacteria</taxon>
        <taxon>Pseudomonadati</taxon>
        <taxon>Bacteroidota</taxon>
        <taxon>Bacteroidia</taxon>
        <taxon>Bacteroidales</taxon>
        <taxon>Bacteroidaceae</taxon>
        <taxon>Bacteroides</taxon>
    </lineage>
</organism>
<dbReference type="Proteomes" id="UP000279562">
    <property type="component" value="Unassembled WGS sequence"/>
</dbReference>
<evidence type="ECO:0000313" key="1">
    <source>
        <dbReference type="EMBL" id="RRD91952.1"/>
    </source>
</evidence>
<proteinExistence type="predicted"/>